<proteinExistence type="predicted"/>
<dbReference type="Pfam" id="PF01590">
    <property type="entry name" value="GAF"/>
    <property type="match status" value="1"/>
</dbReference>
<dbReference type="InterPro" id="IPR029016">
    <property type="entry name" value="GAF-like_dom_sf"/>
</dbReference>
<dbReference type="Pfam" id="PF07714">
    <property type="entry name" value="PK_Tyr_Ser-Thr"/>
    <property type="match status" value="1"/>
</dbReference>
<dbReference type="SMART" id="SM00065">
    <property type="entry name" value="GAF"/>
    <property type="match status" value="1"/>
</dbReference>
<dbReference type="SUPFAM" id="SSF56112">
    <property type="entry name" value="Protein kinase-like (PK-like)"/>
    <property type="match status" value="1"/>
</dbReference>
<dbReference type="AlphaFoldDB" id="A0AAW1Q079"/>
<dbReference type="InterPro" id="IPR001245">
    <property type="entry name" value="Ser-Thr/Tyr_kinase_cat_dom"/>
</dbReference>
<evidence type="ECO:0000313" key="3">
    <source>
        <dbReference type="EMBL" id="KAK9815490.1"/>
    </source>
</evidence>
<dbReference type="GO" id="GO:0005524">
    <property type="term" value="F:ATP binding"/>
    <property type="evidence" value="ECO:0007669"/>
    <property type="project" value="InterPro"/>
</dbReference>
<dbReference type="InterPro" id="IPR000719">
    <property type="entry name" value="Prot_kinase_dom"/>
</dbReference>
<dbReference type="GO" id="GO:0004672">
    <property type="term" value="F:protein kinase activity"/>
    <property type="evidence" value="ECO:0007669"/>
    <property type="project" value="InterPro"/>
</dbReference>
<dbReference type="InterPro" id="IPR000014">
    <property type="entry name" value="PAS"/>
</dbReference>
<gene>
    <name evidence="3" type="ORF">WJX72_004559</name>
</gene>
<sequence length="722" mass="79245">MMAMMSEARSRARFYSRKRLSEYFGAPTPANDPDRVAHLHELHVLDTDPDPRLDEITALMGQLFEVPVALVSLVDANRQWFKAAKGQSCGFSPGTGSDRTNSFCAWTLLPVHPEVLVIEDSLADARFKDNGLVVNAPHIRFYAGAPMIASNRMRLGSLCMLDFKPRQIDAESCIMLCNLADIVVREIERADHILRAKAVAGGPSRPATRADEERPACLTHGTMLLDVTKPKWEILFASEACGDIMGVTHEELAGHPLGEVVAREAASQEESWELGASPEEIQKGAEFLVTVRPCNPAARSRALTMCFWPAYRQPLTVAPIAVPGHIPHRRSDKHGFYFATVTGAASENDGAPDLPMTDDELMAATQATMAAKVEENQVRSTNEKPELGALLRKTAHGRLCRGQTSGGPCLVKITTRMGPVDNDTPLQAVACPEADLTCTLNHPNIAALLASQMVMQKVDWLAKMRGPSKQQLLSFEGQPQTAAPGPQRLGRSMPETWIRRELCDGGSLRHAISQGVFLTERSSMKGLPAMSPLLTTMREVASAVQYMHSQGLLHCDITGDSILLHSTAEDPRGFVAKLADFDMVRCSDVPVENPLAYNSLVHLAPETVLGGRVSEESDTFAFGVLMWEAFTGEVPWVSIGDVDYIVGLTQTSVKLAWPEWTPFAYEELAAWCMARHPRNRPSLDHIMDALEELQRVADLNDPDDWNSLPLDLALHAEAKQGW</sequence>
<dbReference type="EMBL" id="JALJOR010000006">
    <property type="protein sequence ID" value="KAK9815490.1"/>
    <property type="molecule type" value="Genomic_DNA"/>
</dbReference>
<dbReference type="InterPro" id="IPR011009">
    <property type="entry name" value="Kinase-like_dom_sf"/>
</dbReference>
<keyword evidence="1" id="KW-0675">Receptor</keyword>
<evidence type="ECO:0000256" key="1">
    <source>
        <dbReference type="ARBA" id="ARBA00023170"/>
    </source>
</evidence>
<evidence type="ECO:0000259" key="2">
    <source>
        <dbReference type="PROSITE" id="PS50011"/>
    </source>
</evidence>
<dbReference type="SUPFAM" id="SSF55781">
    <property type="entry name" value="GAF domain-like"/>
    <property type="match status" value="1"/>
</dbReference>
<dbReference type="CDD" id="cd00130">
    <property type="entry name" value="PAS"/>
    <property type="match status" value="1"/>
</dbReference>
<accession>A0AAW1Q079</accession>
<feature type="domain" description="Protein kinase" evidence="2">
    <location>
        <begin position="385"/>
        <end position="693"/>
    </location>
</feature>
<dbReference type="Gene3D" id="3.30.450.40">
    <property type="match status" value="1"/>
</dbReference>
<name>A0AAW1Q079_9CHLO</name>
<dbReference type="Gene3D" id="1.10.510.10">
    <property type="entry name" value="Transferase(Phosphotransferase) domain 1"/>
    <property type="match status" value="1"/>
</dbReference>
<protein>
    <recommendedName>
        <fullName evidence="2">Protein kinase domain-containing protein</fullName>
    </recommendedName>
</protein>
<dbReference type="Proteomes" id="UP001489004">
    <property type="component" value="Unassembled WGS sequence"/>
</dbReference>
<reference evidence="3 4" key="1">
    <citation type="journal article" date="2024" name="Nat. Commun.">
        <title>Phylogenomics reveals the evolutionary origins of lichenization in chlorophyte algae.</title>
        <authorList>
            <person name="Puginier C."/>
            <person name="Libourel C."/>
            <person name="Otte J."/>
            <person name="Skaloud P."/>
            <person name="Haon M."/>
            <person name="Grisel S."/>
            <person name="Petersen M."/>
            <person name="Berrin J.G."/>
            <person name="Delaux P.M."/>
            <person name="Dal Grande F."/>
            <person name="Keller J."/>
        </authorList>
    </citation>
    <scope>NUCLEOTIDE SEQUENCE [LARGE SCALE GENOMIC DNA]</scope>
    <source>
        <strain evidence="3 4">SAG 2043</strain>
    </source>
</reference>
<dbReference type="PROSITE" id="PS50011">
    <property type="entry name" value="PROTEIN_KINASE_DOM"/>
    <property type="match status" value="1"/>
</dbReference>
<dbReference type="InterPro" id="IPR003018">
    <property type="entry name" value="GAF"/>
</dbReference>
<keyword evidence="4" id="KW-1185">Reference proteome</keyword>
<dbReference type="PANTHER" id="PTHR43102:SF2">
    <property type="entry name" value="GAF DOMAIN-CONTAINING PROTEIN"/>
    <property type="match status" value="1"/>
</dbReference>
<dbReference type="PANTHER" id="PTHR43102">
    <property type="entry name" value="SLR1143 PROTEIN"/>
    <property type="match status" value="1"/>
</dbReference>
<evidence type="ECO:0000313" key="4">
    <source>
        <dbReference type="Proteomes" id="UP001489004"/>
    </source>
</evidence>
<comment type="caution">
    <text evidence="3">The sequence shown here is derived from an EMBL/GenBank/DDBJ whole genome shotgun (WGS) entry which is preliminary data.</text>
</comment>
<organism evidence="3 4">
    <name type="scientific">[Myrmecia] bisecta</name>
    <dbReference type="NCBI Taxonomy" id="41462"/>
    <lineage>
        <taxon>Eukaryota</taxon>
        <taxon>Viridiplantae</taxon>
        <taxon>Chlorophyta</taxon>
        <taxon>core chlorophytes</taxon>
        <taxon>Trebouxiophyceae</taxon>
        <taxon>Trebouxiales</taxon>
        <taxon>Trebouxiaceae</taxon>
        <taxon>Myrmecia</taxon>
    </lineage>
</organism>